<dbReference type="GO" id="GO:0045271">
    <property type="term" value="C:respiratory chain complex I"/>
    <property type="evidence" value="ECO:0007669"/>
    <property type="project" value="InterPro"/>
</dbReference>
<dbReference type="HOGENOM" id="CLU_1808493_0_0_1"/>
<accession>A7SFN2</accession>
<keyword evidence="3" id="KW-1185">Reference proteome</keyword>
<dbReference type="InParanoid" id="A7SFN2"/>
<evidence type="ECO:0000256" key="1">
    <source>
        <dbReference type="SAM" id="MobiDB-lite"/>
    </source>
</evidence>
<feature type="region of interest" description="Disordered" evidence="1">
    <location>
        <begin position="27"/>
        <end position="91"/>
    </location>
</feature>
<name>A7SFN2_NEMVE</name>
<dbReference type="GO" id="GO:0005739">
    <property type="term" value="C:mitochondrion"/>
    <property type="evidence" value="ECO:0007669"/>
    <property type="project" value="InterPro"/>
</dbReference>
<proteinExistence type="predicted"/>
<evidence type="ECO:0000313" key="2">
    <source>
        <dbReference type="EMBL" id="EDO37496.1"/>
    </source>
</evidence>
<dbReference type="Proteomes" id="UP000001593">
    <property type="component" value="Unassembled WGS sequence"/>
</dbReference>
<evidence type="ECO:0000313" key="3">
    <source>
        <dbReference type="Proteomes" id="UP000001593"/>
    </source>
</evidence>
<reference evidence="2 3" key="1">
    <citation type="journal article" date="2007" name="Science">
        <title>Sea anemone genome reveals ancestral eumetazoan gene repertoire and genomic organization.</title>
        <authorList>
            <person name="Putnam N.H."/>
            <person name="Srivastava M."/>
            <person name="Hellsten U."/>
            <person name="Dirks B."/>
            <person name="Chapman J."/>
            <person name="Salamov A."/>
            <person name="Terry A."/>
            <person name="Shapiro H."/>
            <person name="Lindquist E."/>
            <person name="Kapitonov V.V."/>
            <person name="Jurka J."/>
            <person name="Genikhovich G."/>
            <person name="Grigoriev I.V."/>
            <person name="Lucas S.M."/>
            <person name="Steele R.E."/>
            <person name="Finnerty J.R."/>
            <person name="Technau U."/>
            <person name="Martindale M.Q."/>
            <person name="Rokhsar D.S."/>
        </authorList>
    </citation>
    <scope>NUCLEOTIDE SEQUENCE [LARGE SCALE GENOMIC DNA]</scope>
    <source>
        <strain evidence="3">CH2 X CH6</strain>
    </source>
</reference>
<feature type="region of interest" description="Disordered" evidence="1">
    <location>
        <begin position="119"/>
        <end position="143"/>
    </location>
</feature>
<dbReference type="AlphaFoldDB" id="A7SFN2"/>
<feature type="compositionally biased region" description="Basic and acidic residues" evidence="1">
    <location>
        <begin position="79"/>
        <end position="91"/>
    </location>
</feature>
<dbReference type="Pfam" id="PF15880">
    <property type="entry name" value="NDUFV3"/>
    <property type="match status" value="1"/>
</dbReference>
<dbReference type="InterPro" id="IPR026193">
    <property type="entry name" value="NDUFV3"/>
</dbReference>
<gene>
    <name evidence="2" type="ORF">NEMVEDRAFT_v1g244940</name>
</gene>
<organism evidence="2 3">
    <name type="scientific">Nematostella vectensis</name>
    <name type="common">Starlet sea anemone</name>
    <dbReference type="NCBI Taxonomy" id="45351"/>
    <lineage>
        <taxon>Eukaryota</taxon>
        <taxon>Metazoa</taxon>
        <taxon>Cnidaria</taxon>
        <taxon>Anthozoa</taxon>
        <taxon>Hexacorallia</taxon>
        <taxon>Actiniaria</taxon>
        <taxon>Edwardsiidae</taxon>
        <taxon>Nematostella</taxon>
    </lineage>
</organism>
<dbReference type="KEGG" id="nve:5509022"/>
<dbReference type="EMBL" id="DS469645">
    <property type="protein sequence ID" value="EDO37496.1"/>
    <property type="molecule type" value="Genomic_DNA"/>
</dbReference>
<protein>
    <submittedName>
        <fullName evidence="2">Uncharacterized protein</fullName>
    </submittedName>
</protein>
<dbReference type="OrthoDB" id="6161911at2759"/>
<sequence>MATRLPFVRGRLLHVCKLYSTHGARLSSTMSSEPPKIQPGTARPKIPSGFAEKAAQTGVDKTRIGTEQIGSEQIGSEYGDDRKFRNVSGDDNKTYMNEEYFSYNQDSFYDIEMVIDATGARQKQPDPKVPYQHTEPWNKAAKA</sequence>